<dbReference type="Pfam" id="PF00483">
    <property type="entry name" value="NTP_transferase"/>
    <property type="match status" value="1"/>
</dbReference>
<dbReference type="GO" id="GO:0009298">
    <property type="term" value="P:GDP-mannose biosynthetic process"/>
    <property type="evidence" value="ECO:0007669"/>
    <property type="project" value="TreeGrafter"/>
</dbReference>
<dbReference type="AlphaFoldDB" id="A0A3L7JFZ9"/>
<evidence type="ECO:0000256" key="9">
    <source>
        <dbReference type="ARBA" id="ARBA00047343"/>
    </source>
</evidence>
<dbReference type="Pfam" id="PF07221">
    <property type="entry name" value="GlcNAc_2-epim"/>
    <property type="match status" value="1"/>
</dbReference>
<sequence>MSGGIGSRLWPLSREDNPKQFHDLAGNGSMLMSTVRRGLDRTAGASSVYLIGSERHAGRVQEQLSALDLKGGQAIFEPVGRNTAAAVALAAQVTLEQRGDGLCLVMPSDHVIETTAQFWQTVEEGVPAAEIGQVVVFGIRPTAPETGFGYIEVGEGSDGAVRAVRRFVEKPDEATARTYLDAGNFFWNAGIFLFRASVMHEAFQKHRPSIWEGVERALHGRCEEDGAIFLPESLYETLENDSIDYAVMERFDRISLVEAGFRWNDLGSWSALLDVAATDDRGNVVSGDVLAIDCDHCYLRSHGRLVSAVGLKDTAVIATSDAIFVAPVAKSQNVKNVVSELERSGRLEARFTPSPDKVIEAGAHRQRAWQWLFGEALPLWCEKGVDRIHGGFHESLTFAGEPTGADRRMRTMARQTYAFCVASDESWDGPARDLIDHGLSFMKNGRTDRGGWSAVLSPKGEVIDPTEDFYDTAFVLFALAHAHRCGHPDALELGNETFHFLENHLEDTSLRGFLEAPGGKRVRRSNPHMHMLEALLAWHQATGDRTYLRQASRIVDLFRSAFFDTESWTLGEYFDDDWRPAEGEDGQWTEPGHHFEWAWLLIGFADASGQNDLREIARRLYATGTAYGLNRWTGLAYNAVSRRGLPLDRNSRAWPQTEIIKAAIALDHAGGPDMRPEVEERVARLFRWHLDPAPNGMWIDLVGEKGAVATQDVPASIFYHLISALMLYLGSNARSGP</sequence>
<dbReference type="GO" id="GO:0005525">
    <property type="term" value="F:GTP binding"/>
    <property type="evidence" value="ECO:0007669"/>
    <property type="project" value="UniProtKB-KW"/>
</dbReference>
<evidence type="ECO:0000313" key="12">
    <source>
        <dbReference type="EMBL" id="RLQ89394.1"/>
    </source>
</evidence>
<keyword evidence="4 12" id="KW-0808">Transferase</keyword>
<evidence type="ECO:0000313" key="13">
    <source>
        <dbReference type="Proteomes" id="UP000281094"/>
    </source>
</evidence>
<dbReference type="Gene3D" id="1.50.10.10">
    <property type="match status" value="1"/>
</dbReference>
<dbReference type="GO" id="GO:0005975">
    <property type="term" value="P:carbohydrate metabolic process"/>
    <property type="evidence" value="ECO:0007669"/>
    <property type="project" value="InterPro"/>
</dbReference>
<evidence type="ECO:0000256" key="5">
    <source>
        <dbReference type="ARBA" id="ARBA00022695"/>
    </source>
</evidence>
<keyword evidence="5 12" id="KW-0548">Nucleotidyltransferase</keyword>
<comment type="caution">
    <text evidence="12">The sequence shown here is derived from an EMBL/GenBank/DDBJ whole genome shotgun (WGS) entry which is preliminary data.</text>
</comment>
<dbReference type="InterPro" id="IPR034116">
    <property type="entry name" value="AGE_dom"/>
</dbReference>
<dbReference type="Proteomes" id="UP000281094">
    <property type="component" value="Unassembled WGS sequence"/>
</dbReference>
<feature type="domain" description="MannoseP isomerase/GMP-like beta-helix" evidence="11">
    <location>
        <begin position="287"/>
        <end position="341"/>
    </location>
</feature>
<dbReference type="CDD" id="cd00249">
    <property type="entry name" value="AGE"/>
    <property type="match status" value="1"/>
</dbReference>
<accession>A0A3L7JFZ9</accession>
<dbReference type="InterPro" id="IPR054566">
    <property type="entry name" value="ManC/GMP-like_b-helix"/>
</dbReference>
<keyword evidence="6" id="KW-0547">Nucleotide-binding</keyword>
<dbReference type="GO" id="GO:0004475">
    <property type="term" value="F:mannose-1-phosphate guanylyltransferase (GTP) activity"/>
    <property type="evidence" value="ECO:0007669"/>
    <property type="project" value="UniProtKB-EC"/>
</dbReference>
<dbReference type="EMBL" id="RCWN01000001">
    <property type="protein sequence ID" value="RLQ89394.1"/>
    <property type="molecule type" value="Genomic_DNA"/>
</dbReference>
<dbReference type="SUPFAM" id="SSF48208">
    <property type="entry name" value="Six-hairpin glycosidases"/>
    <property type="match status" value="1"/>
</dbReference>
<evidence type="ECO:0000256" key="3">
    <source>
        <dbReference type="ARBA" id="ARBA00012387"/>
    </source>
</evidence>
<dbReference type="EC" id="2.7.7.13" evidence="3"/>
<dbReference type="InterPro" id="IPR029044">
    <property type="entry name" value="Nucleotide-diphossugar_trans"/>
</dbReference>
<dbReference type="SUPFAM" id="SSF159283">
    <property type="entry name" value="Guanosine diphospho-D-mannose pyrophosphorylase/mannose-6-phosphate isomerase linker domain"/>
    <property type="match status" value="1"/>
</dbReference>
<dbReference type="InterPro" id="IPR008928">
    <property type="entry name" value="6-hairpin_glycosidase_sf"/>
</dbReference>
<proteinExistence type="inferred from homology"/>
<dbReference type="CDD" id="cd02509">
    <property type="entry name" value="GDP-M1P_Guanylyltransferase"/>
    <property type="match status" value="1"/>
</dbReference>
<evidence type="ECO:0000256" key="1">
    <source>
        <dbReference type="ARBA" id="ARBA00006115"/>
    </source>
</evidence>
<keyword evidence="13" id="KW-1185">Reference proteome</keyword>
<organism evidence="12 13">
    <name type="scientific">Notoacmeibacter ruber</name>
    <dbReference type="NCBI Taxonomy" id="2670375"/>
    <lineage>
        <taxon>Bacteria</taxon>
        <taxon>Pseudomonadati</taxon>
        <taxon>Pseudomonadota</taxon>
        <taxon>Alphaproteobacteria</taxon>
        <taxon>Hyphomicrobiales</taxon>
        <taxon>Notoacmeibacteraceae</taxon>
        <taxon>Notoacmeibacter</taxon>
    </lineage>
</organism>
<dbReference type="GO" id="GO:0016853">
    <property type="term" value="F:isomerase activity"/>
    <property type="evidence" value="ECO:0007669"/>
    <property type="project" value="UniProtKB-KW"/>
</dbReference>
<dbReference type="FunFam" id="3.90.550.10:FF:000046">
    <property type="entry name" value="Mannose-1-phosphate guanylyltransferase (GDP)"/>
    <property type="match status" value="1"/>
</dbReference>
<dbReference type="InterPro" id="IPR005835">
    <property type="entry name" value="NTP_transferase_dom"/>
</dbReference>
<dbReference type="InterPro" id="IPR012341">
    <property type="entry name" value="6hp_glycosidase-like_sf"/>
</dbReference>
<dbReference type="Gene3D" id="3.90.550.10">
    <property type="entry name" value="Spore Coat Polysaccharide Biosynthesis Protein SpsA, Chain A"/>
    <property type="match status" value="1"/>
</dbReference>
<dbReference type="InterPro" id="IPR010819">
    <property type="entry name" value="AGE/CE"/>
</dbReference>
<comment type="similarity">
    <text evidence="2">Belongs to the N-acylglucosamine 2-epimerase family.</text>
</comment>
<feature type="domain" description="Nucleotidyl transferase" evidence="10">
    <location>
        <begin position="1"/>
        <end position="279"/>
    </location>
</feature>
<comment type="catalytic activity">
    <reaction evidence="9">
        <text>alpha-D-mannose 1-phosphate + GTP + H(+) = GDP-alpha-D-mannose + diphosphate</text>
        <dbReference type="Rhea" id="RHEA:15229"/>
        <dbReference type="ChEBI" id="CHEBI:15378"/>
        <dbReference type="ChEBI" id="CHEBI:33019"/>
        <dbReference type="ChEBI" id="CHEBI:37565"/>
        <dbReference type="ChEBI" id="CHEBI:57527"/>
        <dbReference type="ChEBI" id="CHEBI:58409"/>
        <dbReference type="EC" id="2.7.7.13"/>
    </reaction>
</comment>
<evidence type="ECO:0000259" key="11">
    <source>
        <dbReference type="Pfam" id="PF22640"/>
    </source>
</evidence>
<keyword evidence="7" id="KW-0342">GTP-binding</keyword>
<dbReference type="PANTHER" id="PTHR46390:SF1">
    <property type="entry name" value="MANNOSE-1-PHOSPHATE GUANYLYLTRANSFERASE"/>
    <property type="match status" value="1"/>
</dbReference>
<dbReference type="PANTHER" id="PTHR46390">
    <property type="entry name" value="MANNOSE-1-PHOSPHATE GUANYLYLTRANSFERASE"/>
    <property type="match status" value="1"/>
</dbReference>
<evidence type="ECO:0000256" key="4">
    <source>
        <dbReference type="ARBA" id="ARBA00022679"/>
    </source>
</evidence>
<evidence type="ECO:0000256" key="7">
    <source>
        <dbReference type="ARBA" id="ARBA00023134"/>
    </source>
</evidence>
<reference evidence="12 13" key="1">
    <citation type="submission" date="2018-10" db="EMBL/GenBank/DDBJ databases">
        <title>Notoacmeibacter sp. M2BS9Y-3-1, whole genome shotgun sequence.</title>
        <authorList>
            <person name="Tuo L."/>
        </authorList>
    </citation>
    <scope>NUCLEOTIDE SEQUENCE [LARGE SCALE GENOMIC DNA]</scope>
    <source>
        <strain evidence="12 13">M2BS9Y-3-1</strain>
    </source>
</reference>
<dbReference type="InterPro" id="IPR049577">
    <property type="entry name" value="GMPP_N"/>
</dbReference>
<protein>
    <recommendedName>
        <fullName evidence="3">mannose-1-phosphate guanylyltransferase</fullName>
        <ecNumber evidence="3">2.7.7.13</ecNumber>
    </recommendedName>
</protein>
<dbReference type="Pfam" id="PF22640">
    <property type="entry name" value="ManC_GMP_beta-helix"/>
    <property type="match status" value="1"/>
</dbReference>
<comment type="similarity">
    <text evidence="1">Belongs to the mannose-6-phosphate isomerase type 2 family.</text>
</comment>
<evidence type="ECO:0000256" key="8">
    <source>
        <dbReference type="ARBA" id="ARBA00023235"/>
    </source>
</evidence>
<dbReference type="InterPro" id="IPR051161">
    <property type="entry name" value="Mannose-6P_isomerase_type2"/>
</dbReference>
<dbReference type="SUPFAM" id="SSF53448">
    <property type="entry name" value="Nucleotide-diphospho-sugar transferases"/>
    <property type="match status" value="1"/>
</dbReference>
<keyword evidence="8" id="KW-0413">Isomerase</keyword>
<evidence type="ECO:0000256" key="2">
    <source>
        <dbReference type="ARBA" id="ARBA00008558"/>
    </source>
</evidence>
<evidence type="ECO:0000256" key="6">
    <source>
        <dbReference type="ARBA" id="ARBA00022741"/>
    </source>
</evidence>
<evidence type="ECO:0000259" key="10">
    <source>
        <dbReference type="Pfam" id="PF00483"/>
    </source>
</evidence>
<name>A0A3L7JFZ9_9HYPH</name>
<gene>
    <name evidence="12" type="ORF">D8780_04410</name>
</gene>